<protein>
    <submittedName>
        <fullName evidence="2">Uncharacterized protein</fullName>
    </submittedName>
</protein>
<reference evidence="3" key="2">
    <citation type="submission" date="2008-08" db="EMBL/GenBank/DDBJ databases">
        <authorList>
            <consortium name="Diatom Consortium"/>
            <person name="Grigoriev I."/>
            <person name="Grimwood J."/>
            <person name="Kuo A."/>
            <person name="Otillar R.P."/>
            <person name="Salamov A."/>
            <person name="Detter J.C."/>
            <person name="Lindquist E."/>
            <person name="Shapiro H."/>
            <person name="Lucas S."/>
            <person name="Glavina del Rio T."/>
            <person name="Pitluck S."/>
            <person name="Rokhsar D."/>
            <person name="Bowler C."/>
        </authorList>
    </citation>
    <scope>GENOME REANNOTATION</scope>
    <source>
        <strain evidence="3">CCAP 1055/1</strain>
    </source>
</reference>
<dbReference type="PANTHER" id="PTHR14614:SF109">
    <property type="entry name" value="RIBOSOMAL LYSINE N-METHYLTRANSFERASE 5"/>
    <property type="match status" value="1"/>
</dbReference>
<feature type="compositionally biased region" description="Basic and acidic residues" evidence="1">
    <location>
        <begin position="13"/>
        <end position="27"/>
    </location>
</feature>
<accession>B5Y4W0</accession>
<dbReference type="GeneID" id="7204178"/>
<dbReference type="OrthoDB" id="46564at2759"/>
<dbReference type="EMBL" id="CP001142">
    <property type="protein sequence ID" value="ACI65546.1"/>
    <property type="molecule type" value="Genomic_DNA"/>
</dbReference>
<dbReference type="AlphaFoldDB" id="B5Y4W0"/>
<evidence type="ECO:0000313" key="2">
    <source>
        <dbReference type="EMBL" id="ACI65546.1"/>
    </source>
</evidence>
<sequence>MATESKVGSELADPNKEEQQYEDETHTDASTSTSLSVAEDHDDDSACYADMGFMFEGSQPTSIRRFQFPKRDGSAVQVVVRVVDDDPGAVQSGHYLWPAAQLLAEYMVSLPPPAVPVISVLELGAGCALAALTALQCWQPTLQCVVVTDHDPGTLQRARDNHESTIESIMDAATSEESLEQTINSLASIPVEFREYSWGTDPAPLTAVLGEHVNVKACDPSPTWFDLILGSDLIYDTAVVEPLFTTVAPLMARTSRFLLSQSFVYETVTEEEIQRVCELFGLTRTILLDDGQGERRIQEFTRGRQ</sequence>
<evidence type="ECO:0000256" key="1">
    <source>
        <dbReference type="SAM" id="MobiDB-lite"/>
    </source>
</evidence>
<reference evidence="2 3" key="1">
    <citation type="journal article" date="2008" name="Nature">
        <title>The Phaeodactylum genome reveals the evolutionary history of diatom genomes.</title>
        <authorList>
            <person name="Bowler C."/>
            <person name="Allen A.E."/>
            <person name="Badger J.H."/>
            <person name="Grimwood J."/>
            <person name="Jabbari K."/>
            <person name="Kuo A."/>
            <person name="Maheswari U."/>
            <person name="Martens C."/>
            <person name="Maumus F."/>
            <person name="Otillar R.P."/>
            <person name="Rayko E."/>
            <person name="Salamov A."/>
            <person name="Vandepoele K."/>
            <person name="Beszteri B."/>
            <person name="Gruber A."/>
            <person name="Heijde M."/>
            <person name="Katinka M."/>
            <person name="Mock T."/>
            <person name="Valentin K."/>
            <person name="Verret F."/>
            <person name="Berges J.A."/>
            <person name="Brownlee C."/>
            <person name="Cadoret J.P."/>
            <person name="Chiovitti A."/>
            <person name="Choi C.J."/>
            <person name="Coesel S."/>
            <person name="De Martino A."/>
            <person name="Detter J.C."/>
            <person name="Durkin C."/>
            <person name="Falciatore A."/>
            <person name="Fournet J."/>
            <person name="Haruta M."/>
            <person name="Huysman M.J."/>
            <person name="Jenkins B.D."/>
            <person name="Jiroutova K."/>
            <person name="Jorgensen R.E."/>
            <person name="Joubert Y."/>
            <person name="Kaplan A."/>
            <person name="Kroger N."/>
            <person name="Kroth P.G."/>
            <person name="La Roche J."/>
            <person name="Lindquist E."/>
            <person name="Lommer M."/>
            <person name="Martin-Jezequel V."/>
            <person name="Lopez P.J."/>
            <person name="Lucas S."/>
            <person name="Mangogna M."/>
            <person name="McGinnis K."/>
            <person name="Medlin L.K."/>
            <person name="Montsant A."/>
            <person name="Oudot-Le Secq M.P."/>
            <person name="Napoli C."/>
            <person name="Obornik M."/>
            <person name="Parker M.S."/>
            <person name="Petit J.L."/>
            <person name="Porcel B.M."/>
            <person name="Poulsen N."/>
            <person name="Robison M."/>
            <person name="Rychlewski L."/>
            <person name="Rynearson T.A."/>
            <person name="Schmutz J."/>
            <person name="Shapiro H."/>
            <person name="Siaut M."/>
            <person name="Stanley M."/>
            <person name="Sussman M.R."/>
            <person name="Taylor A.R."/>
            <person name="Vardi A."/>
            <person name="von Dassow P."/>
            <person name="Vyverman W."/>
            <person name="Willis A."/>
            <person name="Wyrwicz L.S."/>
            <person name="Rokhsar D.S."/>
            <person name="Weissenbach J."/>
            <person name="Armbrust E.V."/>
            <person name="Green B.R."/>
            <person name="Van de Peer Y."/>
            <person name="Grigoriev I.V."/>
        </authorList>
    </citation>
    <scope>NUCLEOTIDE SEQUENCE [LARGE SCALE GENOMIC DNA]</scope>
    <source>
        <strain evidence="2 3">CCAP 1055/1</strain>
    </source>
</reference>
<dbReference type="HOGENOM" id="CLU_1126404_0_0_1"/>
<dbReference type="SUPFAM" id="SSF53335">
    <property type="entry name" value="S-adenosyl-L-methionine-dependent methyltransferases"/>
    <property type="match status" value="1"/>
</dbReference>
<proteinExistence type="predicted"/>
<dbReference type="OMA" id="RAQATCH"/>
<dbReference type="PaxDb" id="2850-Phatr43953"/>
<organism evidence="2 3">
    <name type="scientific">Phaeodactylum tricornutum (strain CCAP 1055/1)</name>
    <dbReference type="NCBI Taxonomy" id="556484"/>
    <lineage>
        <taxon>Eukaryota</taxon>
        <taxon>Sar</taxon>
        <taxon>Stramenopiles</taxon>
        <taxon>Ochrophyta</taxon>
        <taxon>Bacillariophyta</taxon>
        <taxon>Bacillariophyceae</taxon>
        <taxon>Bacillariophycidae</taxon>
        <taxon>Naviculales</taxon>
        <taxon>Phaeodactylaceae</taxon>
        <taxon>Phaeodactylum</taxon>
    </lineage>
</organism>
<name>B5Y4W0_PHATC</name>
<dbReference type="InParanoid" id="B5Y4W0"/>
<feature type="region of interest" description="Disordered" evidence="1">
    <location>
        <begin position="1"/>
        <end position="39"/>
    </location>
</feature>
<keyword evidence="3" id="KW-1185">Reference proteome</keyword>
<dbReference type="InterPro" id="IPR029063">
    <property type="entry name" value="SAM-dependent_MTases_sf"/>
</dbReference>
<dbReference type="InterPro" id="IPR019410">
    <property type="entry name" value="Methyltransf_16"/>
</dbReference>
<dbReference type="Pfam" id="PF10294">
    <property type="entry name" value="Methyltransf_16"/>
    <property type="match status" value="1"/>
</dbReference>
<dbReference type="PANTHER" id="PTHR14614">
    <property type="entry name" value="HEPATOCELLULAR CARCINOMA-ASSOCIATED ANTIGEN"/>
    <property type="match status" value="1"/>
</dbReference>
<evidence type="ECO:0000313" key="3">
    <source>
        <dbReference type="Proteomes" id="UP000000759"/>
    </source>
</evidence>
<dbReference type="RefSeq" id="XP_002186076.1">
    <property type="nucleotide sequence ID" value="XM_002186040.1"/>
</dbReference>
<gene>
    <name evidence="2" type="ORF">PHATR_43953</name>
</gene>
<dbReference type="Proteomes" id="UP000000759">
    <property type="component" value="Chromosome 3"/>
</dbReference>
<dbReference type="Gene3D" id="3.40.50.150">
    <property type="entry name" value="Vaccinia Virus protein VP39"/>
    <property type="match status" value="1"/>
</dbReference>
<dbReference type="KEGG" id="pti:PHATR_43953"/>